<name>A0A251SSW8_HELAN</name>
<evidence type="ECO:0000313" key="2">
    <source>
        <dbReference type="Proteomes" id="UP000215914"/>
    </source>
</evidence>
<accession>A0A251SSW8</accession>
<reference evidence="2" key="1">
    <citation type="journal article" date="2017" name="Nature">
        <title>The sunflower genome provides insights into oil metabolism, flowering and Asterid evolution.</title>
        <authorList>
            <person name="Badouin H."/>
            <person name="Gouzy J."/>
            <person name="Grassa C.J."/>
            <person name="Murat F."/>
            <person name="Staton S.E."/>
            <person name="Cottret L."/>
            <person name="Lelandais-Briere C."/>
            <person name="Owens G.L."/>
            <person name="Carrere S."/>
            <person name="Mayjonade B."/>
            <person name="Legrand L."/>
            <person name="Gill N."/>
            <person name="Kane N.C."/>
            <person name="Bowers J.E."/>
            <person name="Hubner S."/>
            <person name="Bellec A."/>
            <person name="Berard A."/>
            <person name="Berges H."/>
            <person name="Blanchet N."/>
            <person name="Boniface M.C."/>
            <person name="Brunel D."/>
            <person name="Catrice O."/>
            <person name="Chaidir N."/>
            <person name="Claudel C."/>
            <person name="Donnadieu C."/>
            <person name="Faraut T."/>
            <person name="Fievet G."/>
            <person name="Helmstetter N."/>
            <person name="King M."/>
            <person name="Knapp S.J."/>
            <person name="Lai Z."/>
            <person name="Le Paslier M.C."/>
            <person name="Lippi Y."/>
            <person name="Lorenzon L."/>
            <person name="Mandel J.R."/>
            <person name="Marage G."/>
            <person name="Marchand G."/>
            <person name="Marquand E."/>
            <person name="Bret-Mestries E."/>
            <person name="Morien E."/>
            <person name="Nambeesan S."/>
            <person name="Nguyen T."/>
            <person name="Pegot-Espagnet P."/>
            <person name="Pouilly N."/>
            <person name="Raftis F."/>
            <person name="Sallet E."/>
            <person name="Schiex T."/>
            <person name="Thomas J."/>
            <person name="Vandecasteele C."/>
            <person name="Vares D."/>
            <person name="Vear F."/>
            <person name="Vautrin S."/>
            <person name="Crespi M."/>
            <person name="Mangin B."/>
            <person name="Burke J.M."/>
            <person name="Salse J."/>
            <person name="Munos S."/>
            <person name="Vincourt P."/>
            <person name="Rieseberg L.H."/>
            <person name="Langlade N.B."/>
        </authorList>
    </citation>
    <scope>NUCLEOTIDE SEQUENCE [LARGE SCALE GENOMIC DNA]</scope>
    <source>
        <strain evidence="2">cv. SF193</strain>
    </source>
</reference>
<gene>
    <name evidence="1" type="ORF">HannXRQ_Chr13g0406101</name>
</gene>
<dbReference type="EMBL" id="CM007902">
    <property type="protein sequence ID" value="OTG01814.1"/>
    <property type="molecule type" value="Genomic_DNA"/>
</dbReference>
<sequence length="70" mass="7883">MNIGEEDGNFNIEFLFVHITLSARTDSSRKKIIGDLQQQEFINTILVPDNFCSSQSGWSYSLKLTVNGLT</sequence>
<protein>
    <submittedName>
        <fullName evidence="1">Uncharacterized protein</fullName>
    </submittedName>
</protein>
<evidence type="ECO:0000313" key="1">
    <source>
        <dbReference type="EMBL" id="OTG01814.1"/>
    </source>
</evidence>
<keyword evidence="2" id="KW-1185">Reference proteome</keyword>
<proteinExistence type="predicted"/>
<dbReference type="Proteomes" id="UP000215914">
    <property type="component" value="Chromosome 13"/>
</dbReference>
<dbReference type="AlphaFoldDB" id="A0A251SSW8"/>
<dbReference type="InParanoid" id="A0A251SSW8"/>
<organism evidence="1 2">
    <name type="scientific">Helianthus annuus</name>
    <name type="common">Common sunflower</name>
    <dbReference type="NCBI Taxonomy" id="4232"/>
    <lineage>
        <taxon>Eukaryota</taxon>
        <taxon>Viridiplantae</taxon>
        <taxon>Streptophyta</taxon>
        <taxon>Embryophyta</taxon>
        <taxon>Tracheophyta</taxon>
        <taxon>Spermatophyta</taxon>
        <taxon>Magnoliopsida</taxon>
        <taxon>eudicotyledons</taxon>
        <taxon>Gunneridae</taxon>
        <taxon>Pentapetalae</taxon>
        <taxon>asterids</taxon>
        <taxon>campanulids</taxon>
        <taxon>Asterales</taxon>
        <taxon>Asteraceae</taxon>
        <taxon>Asteroideae</taxon>
        <taxon>Heliantheae alliance</taxon>
        <taxon>Heliantheae</taxon>
        <taxon>Helianthus</taxon>
    </lineage>
</organism>